<dbReference type="GO" id="GO:0005840">
    <property type="term" value="C:ribosome"/>
    <property type="evidence" value="ECO:0007669"/>
    <property type="project" value="UniProtKB-KW"/>
</dbReference>
<accession>A0A6A2Z2M0</accession>
<dbReference type="PANTHER" id="PTHR31140">
    <property type="entry name" value="B3 DOMAIN-CONTAINING TRANSCRIPTION FACTOR ABI3"/>
    <property type="match status" value="1"/>
</dbReference>
<keyword evidence="7" id="KW-0689">Ribosomal protein</keyword>
<evidence type="ECO:0000256" key="4">
    <source>
        <dbReference type="ARBA" id="ARBA00023163"/>
    </source>
</evidence>
<dbReference type="InterPro" id="IPR003340">
    <property type="entry name" value="B3_DNA-bd"/>
</dbReference>
<evidence type="ECO:0000256" key="2">
    <source>
        <dbReference type="ARBA" id="ARBA00023015"/>
    </source>
</evidence>
<evidence type="ECO:0000313" key="8">
    <source>
        <dbReference type="Proteomes" id="UP000436088"/>
    </source>
</evidence>
<proteinExistence type="predicted"/>
<dbReference type="InterPro" id="IPR015300">
    <property type="entry name" value="DNA-bd_pseudobarrel_sf"/>
</dbReference>
<name>A0A6A2Z2M0_HIBSY</name>
<evidence type="ECO:0000256" key="5">
    <source>
        <dbReference type="ARBA" id="ARBA00023242"/>
    </source>
</evidence>
<comment type="subcellular location">
    <subcellularLocation>
        <location evidence="1">Nucleus</location>
    </subcellularLocation>
</comment>
<sequence>MDKGLLSMIPMRTENRDFDLFILELCYRNEDFLITCFPHLLQSLIGLAMLFMINKGGANTPSSALSGQMSIPKPLFAGHLSAAPPPHWHPLCFSHSPYAIPWPFSLSTTDPPAPLDAKEEHTQSSSLFSDNSLHSSSSSHCTFVLMENYYIPFFTTATTAAATTSNMGCSSNSDFTSNMVLPPYQGLQLPYRHPMEQAPMYPCFDFGVWNEQERRIMDPYRTKMARINRKLARQRSLSLQRNAASMASTQRLRVLLKKELKNSDVGSLGRIVLPKRETEANLPILCDKEGIRITLKDVYSNNEWTLKYKFWINNKSRMYVLENTGDFVRQNGMRNGDSLTLYEDESMNLNYSEQLKHKEPQEPNDLMMTLPMDAANNSSRPVQTPTTLPGSGSVGTVSMNFDDFYGGLDMLPDVNHYNFSL</sequence>
<dbReference type="PROSITE" id="PS50863">
    <property type="entry name" value="B3"/>
    <property type="match status" value="1"/>
</dbReference>
<dbReference type="Proteomes" id="UP000436088">
    <property type="component" value="Unassembled WGS sequence"/>
</dbReference>
<dbReference type="GO" id="GO:0005634">
    <property type="term" value="C:nucleus"/>
    <property type="evidence" value="ECO:0007669"/>
    <property type="project" value="UniProtKB-SubCell"/>
</dbReference>
<dbReference type="Pfam" id="PF02362">
    <property type="entry name" value="B3"/>
    <property type="match status" value="1"/>
</dbReference>
<evidence type="ECO:0000259" key="6">
    <source>
        <dbReference type="PROSITE" id="PS50863"/>
    </source>
</evidence>
<dbReference type="PANTHER" id="PTHR31140:SF74">
    <property type="entry name" value="B3 DOMAIN-CONTAINING TRANSCRIPTION FACTOR LEC2"/>
    <property type="match status" value="1"/>
</dbReference>
<comment type="caution">
    <text evidence="7">The sequence shown here is derived from an EMBL/GenBank/DDBJ whole genome shotgun (WGS) entry which is preliminary data.</text>
</comment>
<feature type="domain" description="TF-B3" evidence="6">
    <location>
        <begin position="256"/>
        <end position="355"/>
    </location>
</feature>
<protein>
    <submittedName>
        <fullName evidence="7">Ribosomal protein S5 family protein</fullName>
    </submittedName>
</protein>
<dbReference type="SUPFAM" id="SSF101936">
    <property type="entry name" value="DNA-binding pseudobarrel domain"/>
    <property type="match status" value="1"/>
</dbReference>
<dbReference type="EMBL" id="VEPZ02001228">
    <property type="protein sequence ID" value="KAE8685813.1"/>
    <property type="molecule type" value="Genomic_DNA"/>
</dbReference>
<keyword evidence="7" id="KW-0687">Ribonucleoprotein</keyword>
<evidence type="ECO:0000256" key="1">
    <source>
        <dbReference type="ARBA" id="ARBA00004123"/>
    </source>
</evidence>
<organism evidence="7 8">
    <name type="scientific">Hibiscus syriacus</name>
    <name type="common">Rose of Sharon</name>
    <dbReference type="NCBI Taxonomy" id="106335"/>
    <lineage>
        <taxon>Eukaryota</taxon>
        <taxon>Viridiplantae</taxon>
        <taxon>Streptophyta</taxon>
        <taxon>Embryophyta</taxon>
        <taxon>Tracheophyta</taxon>
        <taxon>Spermatophyta</taxon>
        <taxon>Magnoliopsida</taxon>
        <taxon>eudicotyledons</taxon>
        <taxon>Gunneridae</taxon>
        <taxon>Pentapetalae</taxon>
        <taxon>rosids</taxon>
        <taxon>malvids</taxon>
        <taxon>Malvales</taxon>
        <taxon>Malvaceae</taxon>
        <taxon>Malvoideae</taxon>
        <taxon>Hibiscus</taxon>
    </lineage>
</organism>
<keyword evidence="3" id="KW-0238">DNA-binding</keyword>
<dbReference type="InterPro" id="IPR044800">
    <property type="entry name" value="LEC2-like"/>
</dbReference>
<dbReference type="SMART" id="SM01019">
    <property type="entry name" value="B3"/>
    <property type="match status" value="1"/>
</dbReference>
<evidence type="ECO:0000313" key="7">
    <source>
        <dbReference type="EMBL" id="KAE8685813.1"/>
    </source>
</evidence>
<dbReference type="GO" id="GO:0003700">
    <property type="term" value="F:DNA-binding transcription factor activity"/>
    <property type="evidence" value="ECO:0007669"/>
    <property type="project" value="InterPro"/>
</dbReference>
<dbReference type="CDD" id="cd10017">
    <property type="entry name" value="B3_DNA"/>
    <property type="match status" value="1"/>
</dbReference>
<reference evidence="7" key="1">
    <citation type="submission" date="2019-09" db="EMBL/GenBank/DDBJ databases">
        <title>Draft genome information of white flower Hibiscus syriacus.</title>
        <authorList>
            <person name="Kim Y.-M."/>
        </authorList>
    </citation>
    <scope>NUCLEOTIDE SEQUENCE [LARGE SCALE GENOMIC DNA]</scope>
    <source>
        <strain evidence="7">YM2019G1</strain>
    </source>
</reference>
<keyword evidence="2" id="KW-0805">Transcription regulation</keyword>
<gene>
    <name evidence="7" type="ORF">F3Y22_tig00111092pilonHSYRG00094</name>
</gene>
<dbReference type="GO" id="GO:0003677">
    <property type="term" value="F:DNA binding"/>
    <property type="evidence" value="ECO:0007669"/>
    <property type="project" value="UniProtKB-KW"/>
</dbReference>
<keyword evidence="4" id="KW-0804">Transcription</keyword>
<keyword evidence="8" id="KW-1185">Reference proteome</keyword>
<evidence type="ECO:0000256" key="3">
    <source>
        <dbReference type="ARBA" id="ARBA00023125"/>
    </source>
</evidence>
<keyword evidence="5" id="KW-0539">Nucleus</keyword>
<dbReference type="AlphaFoldDB" id="A0A6A2Z2M0"/>
<dbReference type="Gene3D" id="2.40.330.10">
    <property type="entry name" value="DNA-binding pseudobarrel domain"/>
    <property type="match status" value="1"/>
</dbReference>